<evidence type="ECO:0000256" key="7">
    <source>
        <dbReference type="ARBA" id="ARBA00022729"/>
    </source>
</evidence>
<evidence type="ECO:0000256" key="12">
    <source>
        <dbReference type="ARBA" id="ARBA00022989"/>
    </source>
</evidence>
<dbReference type="Pfam" id="PF07714">
    <property type="entry name" value="PK_Tyr_Ser-Thr"/>
    <property type="match status" value="1"/>
</dbReference>
<evidence type="ECO:0000256" key="16">
    <source>
        <dbReference type="SAM" id="SignalP"/>
    </source>
</evidence>
<keyword evidence="12" id="KW-1133">Transmembrane helix</keyword>
<gene>
    <name evidence="18" type="ORF">GSMUA_227190.1</name>
</gene>
<dbReference type="Gene3D" id="1.10.510.10">
    <property type="entry name" value="Transferase(Phosphotransferase) domain 1"/>
    <property type="match status" value="1"/>
</dbReference>
<dbReference type="PANTHER" id="PTHR45631:SF27">
    <property type="entry name" value="PROTEIN KINASE DOMAIN-CONTAINING PROTEIN"/>
    <property type="match status" value="1"/>
</dbReference>
<evidence type="ECO:0000256" key="4">
    <source>
        <dbReference type="ARBA" id="ARBA00022614"/>
    </source>
</evidence>
<feature type="signal peptide" evidence="16">
    <location>
        <begin position="1"/>
        <end position="17"/>
    </location>
</feature>
<keyword evidence="8" id="KW-0677">Repeat</keyword>
<evidence type="ECO:0000256" key="15">
    <source>
        <dbReference type="PROSITE-ProRule" id="PRU10141"/>
    </source>
</evidence>
<dbReference type="SUPFAM" id="SSF52058">
    <property type="entry name" value="L domain-like"/>
    <property type="match status" value="1"/>
</dbReference>
<evidence type="ECO:0000256" key="6">
    <source>
        <dbReference type="ARBA" id="ARBA00022692"/>
    </source>
</evidence>
<dbReference type="InterPro" id="IPR008271">
    <property type="entry name" value="Ser/Thr_kinase_AS"/>
</dbReference>
<evidence type="ECO:0000256" key="1">
    <source>
        <dbReference type="ARBA" id="ARBA00004162"/>
    </source>
</evidence>
<evidence type="ECO:0000256" key="11">
    <source>
        <dbReference type="ARBA" id="ARBA00022840"/>
    </source>
</evidence>
<keyword evidence="7 16" id="KW-0732">Signal</keyword>
<evidence type="ECO:0000259" key="17">
    <source>
        <dbReference type="PROSITE" id="PS50011"/>
    </source>
</evidence>
<keyword evidence="9 15" id="KW-0547">Nucleotide-binding</keyword>
<reference evidence="18" key="1">
    <citation type="submission" date="2021-03" db="EMBL/GenBank/DDBJ databases">
        <authorList>
            <consortium name="Genoscope - CEA"/>
            <person name="William W."/>
        </authorList>
    </citation>
    <scope>NUCLEOTIDE SEQUENCE</scope>
    <source>
        <strain evidence="18">Doubled-haploid Pahang</strain>
    </source>
</reference>
<proteinExistence type="predicted"/>
<dbReference type="Pfam" id="PF13855">
    <property type="entry name" value="LRR_8"/>
    <property type="match status" value="1"/>
</dbReference>
<evidence type="ECO:0000256" key="5">
    <source>
        <dbReference type="ARBA" id="ARBA00022679"/>
    </source>
</evidence>
<dbReference type="InterPro" id="IPR001245">
    <property type="entry name" value="Ser-Thr/Tyr_kinase_cat_dom"/>
</dbReference>
<sequence length="560" mass="62630">MTIACFLLLILFAQACGQQDDVRMDFSIVVVVEKVRNELLLWNQGNKIFQNWSGDPCSPSPWEGFTCQMLNHTFTITHLNLSSNNLQGSIPTSIGDLSELRELYLEDNNFTGSVPESFVSLHHLSNLSIKCNPHLDSQLPPGLSRRNLTVSSGNCLRKNASETSSSQRRIYLLGAGGSLTFSLAFAICFNCFYKRANHSDRRDHLDIKNIVFSESSVDDVSTNLVVHQFSLKYIESATCNYKTLIGEGGFGTVYRGILPHGQEVAVKVRSATSTQGTREFNNEVNLLSTIMHENLVPLLGYCSENDQQILVYPFMSNGSLQDRLYGASAKRKILDWPARLSIVLGAARGKHHPLNLLSIRLFIFRCIIHRDVKSSNILLDHSMCGKVADLGFSKFAPQEEDSGASLEVRGTAGYLDPEYYSTQQLSSKSDVFSFGVVLLEIVTGREPLNIHRPRSEWSLVEWAKPYIRESRIEEIVDPSIKGQYHPEAMWRVVETASCCVEPIGSYRPNMVDVVRELEDALIIENNASEYMRSIESMGGSNRYLSLEKKIIIPSAEPTGP</sequence>
<dbReference type="InterPro" id="IPR011009">
    <property type="entry name" value="Kinase-like_dom_sf"/>
</dbReference>
<evidence type="ECO:0000256" key="3">
    <source>
        <dbReference type="ARBA" id="ARBA00022553"/>
    </source>
</evidence>
<dbReference type="FunFam" id="1.10.510.10:FF:000146">
    <property type="entry name" value="LRR receptor-like serine/threonine-protein kinase IOS1"/>
    <property type="match status" value="1"/>
</dbReference>
<dbReference type="FunFam" id="3.80.10.10:FF:000129">
    <property type="entry name" value="Leucine-rich repeat receptor-like kinase"/>
    <property type="match status" value="1"/>
</dbReference>
<dbReference type="GO" id="GO:0005524">
    <property type="term" value="F:ATP binding"/>
    <property type="evidence" value="ECO:0007669"/>
    <property type="project" value="UniProtKB-UniRule"/>
</dbReference>
<dbReference type="Gene3D" id="3.80.10.10">
    <property type="entry name" value="Ribonuclease Inhibitor"/>
    <property type="match status" value="1"/>
</dbReference>
<keyword evidence="11 15" id="KW-0067">ATP-binding</keyword>
<dbReference type="InterPro" id="IPR017441">
    <property type="entry name" value="Protein_kinase_ATP_BS"/>
</dbReference>
<keyword evidence="3" id="KW-0597">Phosphoprotein</keyword>
<organism evidence="18">
    <name type="scientific">Musa acuminata subsp. malaccensis</name>
    <name type="common">Wild banana</name>
    <name type="synonym">Musa malaccensis</name>
    <dbReference type="NCBI Taxonomy" id="214687"/>
    <lineage>
        <taxon>Eukaryota</taxon>
        <taxon>Viridiplantae</taxon>
        <taxon>Streptophyta</taxon>
        <taxon>Embryophyta</taxon>
        <taxon>Tracheophyta</taxon>
        <taxon>Spermatophyta</taxon>
        <taxon>Magnoliopsida</taxon>
        <taxon>Liliopsida</taxon>
        <taxon>Zingiberales</taxon>
        <taxon>Musaceae</taxon>
        <taxon>Musa</taxon>
    </lineage>
</organism>
<comment type="subcellular location">
    <subcellularLocation>
        <location evidence="1">Cell membrane</location>
        <topology evidence="1">Single-pass membrane protein</topology>
    </subcellularLocation>
</comment>
<dbReference type="PROSITE" id="PS50011">
    <property type="entry name" value="PROTEIN_KINASE_DOM"/>
    <property type="match status" value="1"/>
</dbReference>
<dbReference type="SMART" id="SM00220">
    <property type="entry name" value="S_TKc"/>
    <property type="match status" value="1"/>
</dbReference>
<evidence type="ECO:0000256" key="13">
    <source>
        <dbReference type="ARBA" id="ARBA00023136"/>
    </source>
</evidence>
<keyword evidence="5" id="KW-0808">Transferase</keyword>
<keyword evidence="4" id="KW-0433">Leucine-rich repeat</keyword>
<keyword evidence="6" id="KW-0812">Transmembrane</keyword>
<evidence type="ECO:0000256" key="2">
    <source>
        <dbReference type="ARBA" id="ARBA00022527"/>
    </source>
</evidence>
<evidence type="ECO:0000313" key="18">
    <source>
        <dbReference type="EMBL" id="CAG1834614.1"/>
    </source>
</evidence>
<dbReference type="PROSITE" id="PS00107">
    <property type="entry name" value="PROTEIN_KINASE_ATP"/>
    <property type="match status" value="1"/>
</dbReference>
<accession>A0A8D6ZSZ5</accession>
<dbReference type="InterPro" id="IPR001611">
    <property type="entry name" value="Leu-rich_rpt"/>
</dbReference>
<dbReference type="InterPro" id="IPR032675">
    <property type="entry name" value="LRR_dom_sf"/>
</dbReference>
<dbReference type="Gene3D" id="3.30.200.20">
    <property type="entry name" value="Phosphorylase Kinase, domain 1"/>
    <property type="match status" value="1"/>
</dbReference>
<evidence type="ECO:0000256" key="10">
    <source>
        <dbReference type="ARBA" id="ARBA00022777"/>
    </source>
</evidence>
<evidence type="ECO:0000256" key="9">
    <source>
        <dbReference type="ARBA" id="ARBA00022741"/>
    </source>
</evidence>
<dbReference type="GO" id="GO:0004674">
    <property type="term" value="F:protein serine/threonine kinase activity"/>
    <property type="evidence" value="ECO:0007669"/>
    <property type="project" value="UniProtKB-KW"/>
</dbReference>
<evidence type="ECO:0000256" key="8">
    <source>
        <dbReference type="ARBA" id="ARBA00022737"/>
    </source>
</evidence>
<keyword evidence="13" id="KW-0472">Membrane</keyword>
<dbReference type="FunFam" id="3.30.200.20:FF:000495">
    <property type="entry name" value="Nodulation receptor kinase"/>
    <property type="match status" value="1"/>
</dbReference>
<protein>
    <submittedName>
        <fullName evidence="18">(wild Malaysian banana) hypothetical protein</fullName>
    </submittedName>
</protein>
<feature type="chain" id="PRO_5034090641" evidence="16">
    <location>
        <begin position="18"/>
        <end position="560"/>
    </location>
</feature>
<dbReference type="InterPro" id="IPR000719">
    <property type="entry name" value="Prot_kinase_dom"/>
</dbReference>
<dbReference type="SUPFAM" id="SSF56112">
    <property type="entry name" value="Protein kinase-like (PK-like)"/>
    <property type="match status" value="1"/>
</dbReference>
<name>A0A8D6ZSZ5_MUSAM</name>
<dbReference type="PROSITE" id="PS00108">
    <property type="entry name" value="PROTEIN_KINASE_ST"/>
    <property type="match status" value="1"/>
</dbReference>
<feature type="binding site" evidence="15">
    <location>
        <position position="267"/>
    </location>
    <ligand>
        <name>ATP</name>
        <dbReference type="ChEBI" id="CHEBI:30616"/>
    </ligand>
</feature>
<dbReference type="GO" id="GO:0005886">
    <property type="term" value="C:plasma membrane"/>
    <property type="evidence" value="ECO:0007669"/>
    <property type="project" value="UniProtKB-SubCell"/>
</dbReference>
<dbReference type="AlphaFoldDB" id="A0A8D6ZSZ5"/>
<keyword evidence="10" id="KW-0418">Kinase</keyword>
<keyword evidence="2" id="KW-0723">Serine/threonine-protein kinase</keyword>
<dbReference type="PANTHER" id="PTHR45631">
    <property type="entry name" value="OS07G0107800 PROTEIN-RELATED"/>
    <property type="match status" value="1"/>
</dbReference>
<keyword evidence="14" id="KW-0675">Receptor</keyword>
<dbReference type="EMBL" id="HG996474">
    <property type="protein sequence ID" value="CAG1834614.1"/>
    <property type="molecule type" value="Genomic_DNA"/>
</dbReference>
<feature type="domain" description="Protein kinase" evidence="17">
    <location>
        <begin position="239"/>
        <end position="522"/>
    </location>
</feature>
<evidence type="ECO:0000256" key="14">
    <source>
        <dbReference type="ARBA" id="ARBA00023170"/>
    </source>
</evidence>
<dbReference type="CDD" id="cd14066">
    <property type="entry name" value="STKc_IRAK"/>
    <property type="match status" value="1"/>
</dbReference>